<accession>A0ACC1HVP8</accession>
<reference evidence="1" key="1">
    <citation type="submission" date="2022-06" db="EMBL/GenBank/DDBJ databases">
        <title>Phylogenomic reconstructions and comparative analyses of Kickxellomycotina fungi.</title>
        <authorList>
            <person name="Reynolds N.K."/>
            <person name="Stajich J.E."/>
            <person name="Barry K."/>
            <person name="Grigoriev I.V."/>
            <person name="Crous P."/>
            <person name="Smith M.E."/>
        </authorList>
    </citation>
    <scope>NUCLEOTIDE SEQUENCE</scope>
    <source>
        <strain evidence="1">RSA 2271</strain>
    </source>
</reference>
<protein>
    <submittedName>
        <fullName evidence="1">Uncharacterized protein</fullName>
    </submittedName>
</protein>
<keyword evidence="2" id="KW-1185">Reference proteome</keyword>
<sequence>MSTAAHQSQDNPNDMEPLISAQPPHPDAEQHEPTGATATPAVDPSSDATAAEPSATTTKNSSEATINITAAYFNKVAKHPDDFHIGSFAIPAEPPTDHVRIKPPTDHVRIKVYAAALNPIDWERAQKGTLGRLFPIKYPSRVGYDVAGVVSKLGAGVTRFNPGDAVYGRLNHETGVGSVADYVDIAADDIAHKPSCLRFNQAAAIPLAGLTALQALRASGLAEGKNIFVNAGAGGVGSFALQLAKNYFRATKVSTTVSTSKVEVAMGLGAAEAIDYTKKDFVKELGPQYDVAIDTVGEHSRIAKILRPHASPPSKFVSIVGVPNSAEVGPLLDQLRRQGLFGAAKAKFIGKVLDASQWWKMRDLRKRGIDYGFVFARSSGEDLDMVFNALIEGGALQVPIDSTYEFSESGLRSAFSRLMEGKVAGKVVICMKKG</sequence>
<evidence type="ECO:0000313" key="1">
    <source>
        <dbReference type="EMBL" id="KAJ1680115.1"/>
    </source>
</evidence>
<dbReference type="Proteomes" id="UP001145114">
    <property type="component" value="Unassembled WGS sequence"/>
</dbReference>
<gene>
    <name evidence="1" type="ORF">EV182_000655</name>
</gene>
<proteinExistence type="predicted"/>
<organism evidence="1 2">
    <name type="scientific">Spiromyces aspiralis</name>
    <dbReference type="NCBI Taxonomy" id="68401"/>
    <lineage>
        <taxon>Eukaryota</taxon>
        <taxon>Fungi</taxon>
        <taxon>Fungi incertae sedis</taxon>
        <taxon>Zoopagomycota</taxon>
        <taxon>Kickxellomycotina</taxon>
        <taxon>Kickxellomycetes</taxon>
        <taxon>Kickxellales</taxon>
        <taxon>Kickxellaceae</taxon>
        <taxon>Spiromyces</taxon>
    </lineage>
</organism>
<evidence type="ECO:0000313" key="2">
    <source>
        <dbReference type="Proteomes" id="UP001145114"/>
    </source>
</evidence>
<name>A0ACC1HVP8_9FUNG</name>
<dbReference type="EMBL" id="JAMZIH010000043">
    <property type="protein sequence ID" value="KAJ1680115.1"/>
    <property type="molecule type" value="Genomic_DNA"/>
</dbReference>
<comment type="caution">
    <text evidence="1">The sequence shown here is derived from an EMBL/GenBank/DDBJ whole genome shotgun (WGS) entry which is preliminary data.</text>
</comment>